<gene>
    <name evidence="1" type="ORF">METZ01_LOCUS377735</name>
</gene>
<dbReference type="AlphaFoldDB" id="A0A382TTN5"/>
<organism evidence="1">
    <name type="scientific">marine metagenome</name>
    <dbReference type="NCBI Taxonomy" id="408172"/>
    <lineage>
        <taxon>unclassified sequences</taxon>
        <taxon>metagenomes</taxon>
        <taxon>ecological metagenomes</taxon>
    </lineage>
</organism>
<accession>A0A382TTN5</accession>
<evidence type="ECO:0000313" key="1">
    <source>
        <dbReference type="EMBL" id="SVD24881.1"/>
    </source>
</evidence>
<sequence length="162" mass="18873">MKISFMVNQYARISGGNRLLFEYANRLKKAGQDVRWFVLAKPIKWYRLDKRIMACVQGITTMPPEIIDWVDNTIPIEILPVNHPKYIPDADILVATAWQTAEFLANLSAVKGVPFYFILHYESLWTRYKTRAVKTYDLPMKKLVLSNWLKDTLKKNHGQNAD</sequence>
<reference evidence="1" key="1">
    <citation type="submission" date="2018-05" db="EMBL/GenBank/DDBJ databases">
        <authorList>
            <person name="Lanie J.A."/>
            <person name="Ng W.-L."/>
            <person name="Kazmierczak K.M."/>
            <person name="Andrzejewski T.M."/>
            <person name="Davidsen T.M."/>
            <person name="Wayne K.J."/>
            <person name="Tettelin H."/>
            <person name="Glass J.I."/>
            <person name="Rusch D."/>
            <person name="Podicherti R."/>
            <person name="Tsui H.-C.T."/>
            <person name="Winkler M.E."/>
        </authorList>
    </citation>
    <scope>NUCLEOTIDE SEQUENCE</scope>
</reference>
<protein>
    <recommendedName>
        <fullName evidence="2">Glycosyltransferase subfamily 4-like N-terminal domain-containing protein</fullName>
    </recommendedName>
</protein>
<dbReference type="EMBL" id="UINC01138746">
    <property type="protein sequence ID" value="SVD24881.1"/>
    <property type="molecule type" value="Genomic_DNA"/>
</dbReference>
<dbReference type="Gene3D" id="3.40.50.11090">
    <property type="match status" value="1"/>
</dbReference>
<dbReference type="SUPFAM" id="SSF53756">
    <property type="entry name" value="UDP-Glycosyltransferase/glycogen phosphorylase"/>
    <property type="match status" value="1"/>
</dbReference>
<feature type="non-terminal residue" evidence="1">
    <location>
        <position position="162"/>
    </location>
</feature>
<proteinExistence type="predicted"/>
<name>A0A382TTN5_9ZZZZ</name>
<evidence type="ECO:0008006" key="2">
    <source>
        <dbReference type="Google" id="ProtNLM"/>
    </source>
</evidence>